<evidence type="ECO:0000256" key="3">
    <source>
        <dbReference type="ARBA" id="ARBA00022692"/>
    </source>
</evidence>
<dbReference type="PROSITE" id="PS00211">
    <property type="entry name" value="ABC_TRANSPORTER_1"/>
    <property type="match status" value="1"/>
</dbReference>
<dbReference type="InterPro" id="IPR050173">
    <property type="entry name" value="ABC_transporter_C-like"/>
</dbReference>
<dbReference type="SUPFAM" id="SSF52540">
    <property type="entry name" value="P-loop containing nucleoside triphosphate hydrolases"/>
    <property type="match status" value="2"/>
</dbReference>
<feature type="compositionally biased region" description="Polar residues" evidence="9">
    <location>
        <begin position="1093"/>
        <end position="1131"/>
    </location>
</feature>
<feature type="transmembrane region" description="Helical" evidence="10">
    <location>
        <begin position="1417"/>
        <end position="1438"/>
    </location>
</feature>
<dbReference type="InterPro" id="IPR017871">
    <property type="entry name" value="ABC_transporter-like_CS"/>
</dbReference>
<protein>
    <recommendedName>
        <fullName evidence="14">ABC transmembrane type-1 domain-containing protein</fullName>
    </recommendedName>
</protein>
<feature type="domain" description="ABC transmembrane type-1" evidence="12">
    <location>
        <begin position="95"/>
        <end position="386"/>
    </location>
</feature>
<proteinExistence type="predicted"/>
<feature type="transmembrane region" description="Helical" evidence="10">
    <location>
        <begin position="246"/>
        <end position="273"/>
    </location>
</feature>
<feature type="domain" description="ABC transporter" evidence="11">
    <location>
        <begin position="2025"/>
        <end position="2266"/>
    </location>
</feature>
<dbReference type="PROSITE" id="PS50929">
    <property type="entry name" value="ABC_TM1F"/>
    <property type="match status" value="2"/>
</dbReference>
<keyword evidence="5" id="KW-0547">Nucleotide-binding</keyword>
<feature type="compositionally biased region" description="Basic and acidic residues" evidence="9">
    <location>
        <begin position="928"/>
        <end position="943"/>
    </location>
</feature>
<feature type="compositionally biased region" description="Basic and acidic residues" evidence="9">
    <location>
        <begin position="1946"/>
        <end position="1957"/>
    </location>
</feature>
<feature type="transmembrane region" description="Helical" evidence="10">
    <location>
        <begin position="94"/>
        <end position="115"/>
    </location>
</feature>
<dbReference type="GO" id="GO:0016887">
    <property type="term" value="F:ATP hydrolysis activity"/>
    <property type="evidence" value="ECO:0007669"/>
    <property type="project" value="InterPro"/>
</dbReference>
<dbReference type="InterPro" id="IPR003439">
    <property type="entry name" value="ABC_transporter-like_ATP-bd"/>
</dbReference>
<feature type="compositionally biased region" description="Low complexity" evidence="9">
    <location>
        <begin position="1831"/>
        <end position="1846"/>
    </location>
</feature>
<feature type="region of interest" description="Disordered" evidence="9">
    <location>
        <begin position="1209"/>
        <end position="1316"/>
    </location>
</feature>
<accession>A0A0G4HSX9</accession>
<dbReference type="EMBL" id="CDMZ01003750">
    <property type="protein sequence ID" value="CEM47467.1"/>
    <property type="molecule type" value="Genomic_DNA"/>
</dbReference>
<feature type="transmembrane region" description="Helical" evidence="10">
    <location>
        <begin position="135"/>
        <end position="159"/>
    </location>
</feature>
<dbReference type="InterPro" id="IPR027417">
    <property type="entry name" value="P-loop_NTPase"/>
</dbReference>
<feature type="compositionally biased region" description="Low complexity" evidence="9">
    <location>
        <begin position="694"/>
        <end position="704"/>
    </location>
</feature>
<evidence type="ECO:0000313" key="13">
    <source>
        <dbReference type="EMBL" id="CEM47467.1"/>
    </source>
</evidence>
<feature type="compositionally biased region" description="Basic and acidic residues" evidence="9">
    <location>
        <begin position="1849"/>
        <end position="1869"/>
    </location>
</feature>
<keyword evidence="8 10" id="KW-0472">Membrane</keyword>
<dbReference type="FunFam" id="3.40.50.300:FF:000630">
    <property type="entry name" value="ATP-binding cassette (ABC) transporter, putative"/>
    <property type="match status" value="1"/>
</dbReference>
<organism evidence="13">
    <name type="scientific">Chromera velia CCMP2878</name>
    <dbReference type="NCBI Taxonomy" id="1169474"/>
    <lineage>
        <taxon>Eukaryota</taxon>
        <taxon>Sar</taxon>
        <taxon>Alveolata</taxon>
        <taxon>Colpodellida</taxon>
        <taxon>Chromeraceae</taxon>
        <taxon>Chromera</taxon>
    </lineage>
</organism>
<dbReference type="Gene3D" id="3.40.50.300">
    <property type="entry name" value="P-loop containing nucleotide triphosphate hydrolases"/>
    <property type="match status" value="2"/>
</dbReference>
<dbReference type="GO" id="GO:0005774">
    <property type="term" value="C:vacuolar membrane"/>
    <property type="evidence" value="ECO:0007669"/>
    <property type="project" value="UniProtKB-SubCell"/>
</dbReference>
<keyword evidence="7 10" id="KW-1133">Transmembrane helix</keyword>
<dbReference type="GO" id="GO:0140359">
    <property type="term" value="F:ABC-type transporter activity"/>
    <property type="evidence" value="ECO:0007669"/>
    <property type="project" value="InterPro"/>
</dbReference>
<evidence type="ECO:0000256" key="9">
    <source>
        <dbReference type="SAM" id="MobiDB-lite"/>
    </source>
</evidence>
<dbReference type="CDD" id="cd03244">
    <property type="entry name" value="ABCC_MRP_domain2"/>
    <property type="match status" value="1"/>
</dbReference>
<feature type="transmembrane region" description="Helical" evidence="10">
    <location>
        <begin position="1371"/>
        <end position="1396"/>
    </location>
</feature>
<keyword evidence="3 10" id="KW-0812">Transmembrane</keyword>
<dbReference type="Gene3D" id="1.20.1560.10">
    <property type="entry name" value="ABC transporter type 1, transmembrane domain"/>
    <property type="match status" value="2"/>
</dbReference>
<feature type="transmembrane region" description="Helical" evidence="10">
    <location>
        <begin position="1509"/>
        <end position="1541"/>
    </location>
</feature>
<feature type="transmembrane region" description="Helical" evidence="10">
    <location>
        <begin position="279"/>
        <end position="298"/>
    </location>
</feature>
<feature type="region of interest" description="Disordered" evidence="9">
    <location>
        <begin position="990"/>
        <end position="1011"/>
    </location>
</feature>
<evidence type="ECO:0000259" key="11">
    <source>
        <dbReference type="PROSITE" id="PS50893"/>
    </source>
</evidence>
<dbReference type="Pfam" id="PF00005">
    <property type="entry name" value="ABC_tran"/>
    <property type="match status" value="2"/>
</dbReference>
<feature type="region of interest" description="Disordered" evidence="9">
    <location>
        <begin position="1765"/>
        <end position="1906"/>
    </location>
</feature>
<feature type="transmembrane region" description="Helical" evidence="10">
    <location>
        <begin position="390"/>
        <end position="411"/>
    </location>
</feature>
<feature type="compositionally biased region" description="Low complexity" evidence="9">
    <location>
        <begin position="861"/>
        <end position="876"/>
    </location>
</feature>
<feature type="region of interest" description="Disordered" evidence="9">
    <location>
        <begin position="189"/>
        <end position="231"/>
    </location>
</feature>
<sequence>MSLRKERSLLAQEQQGLPSQKEKGSFSRCADVAFLSWVTPLLRKGNRGRIDLSDVPPAPREHSAETVDEIFQREFAQSNGSIGRALMKGFGHRIWLSIAFTLPYIAASHVVPFIVKWFLEFLRDEGGEDPQLWKGFVLAGALALSLALSNWSLNVALLYQMRFGVSVRTAAVMAVMRKSLRLSLAGTPNPLSASATSKETAASTEKKKEGGTDETAAGSSEKEEEAAPQASGRDAPVLISIDADRLFFAAVMFPWTFLAPIYVAVTLGLMFWLVGWRSALVAGVVLLGVLSFTGWAVFAMGRSRRCSVAAAQKRLNAQAEILEGIREVKSHGWEALMTRRLLELRSEEVKAFRNFQLLQSLSRGLQTTVPVAVLAGVFITQMLADGGNICLPWVFTVLALVNLLRVPALFWPLSLFNSADGIAALKRLKSFLNAPESPRLALPYVPLPPNAPPHGSPPHDPISSKARAAAPLITNDDPFSGEMGGPQLPVGQDQVEEEGIVLAPGGVNYLWHGSHPDPSPVQASIGLATVTPKMTSQTDSATTDGGAVGGEVKERMTRMQTMTQVVQMLPSEPALSARGRDRESTIQELHGDGDELCCVDLELAQGSTARSSVGLVRTGTVATSLPMAVPEGVEEAPPTLKDVCLSIPKGSLVMVVGSTGSGKSSLLAAVLGEMLPVTEALTAVSHRPVPPPSSSATDSASASSSLRAAVTQTVAVPPAAAAAAGAPTEVLGIVNQEGWVRGDSVRENVTFGKEMRVDLYQAALEAAQLAPDVRIWPEGDEKNAAELSGGQRSRVAIARLVYRRLLQRADEMAEAADDVITLGGENENAPRLTHQASTASVLDPARVFHKAASVPNLRQASMGSLRQSSMRSQQSLPVSPRLRSSANTITPSPLSFLDDPLSALDSVVAGKVFENAIRGILVGETEEGDRTTPRADTESDRRGGNGGDGGGIRAQKGTVVMTTSSHYELLPKADLIVVLGSPSIDSLPFGAGGRSSSSLSPSRGGSGGGAAAATMASSVLLVGGYAQLCEKAAFAPFLPHDHEPDSGPTPMGRDGSFPDGFADVCSPSPFQPLDLTAPGGFPLPPPQYLPLISTPSEQSSPRESTGGTRPGRSSTMVLNSRASTRLRGSSSVNPVGMGLGLLHGSSSMHPGMMDVWGMLNLNPASRNPTRPLSMRAMRAGGHAESLHGALSHHSHCLRGLTRFFEDSELGGDEEGEEEEGSSDDFKNQEEGEGEGDIGHAEEGHAGALRDNDKAPKREGTTRLPLKRKDIEKGGRGGRRPTLGGNEKKKGKDKQATRLKRSETISAGMPKHHRHTPNTFHTMTVYFSLALERYRHHFTSSKKSPEKAQAKAGHTHKAAGEMPSDCSAMTRGVAWIVNFLLVFTVAEMARLFFVWFVATKSEVVSKGEPTGPLSPDALGMPMAASVGVFAAVTALLVLMREMGWALALWRSARALFAHVSERLLRAPVSRFFDLVPAGVILNVLGRDADAVDMQVAETGSQTLQSLVASALALVVAVVAGSAWFVLAAVPLLVCFVLIFRFFRGPSKALKRLEASSRAPMVGLLEESLGGLMVIRAFPGAADLVFGEMGAAVNGNMKAFYTLWMAVRWLALRLDALAAIAVLAIGVALTFLKQSGGVSPELAGLALTTLLQLSQLLQWAARCAVDFEVSLVSVDRMLMLTKIPVEKDKEWETGSIAVVSTAAKSPSVTAHRGGDDLFKNPVPVSKRAGAFWKGFGGAGKNAITDSTEKGSEREKDLEAGVTRVVTPERETTPVSPTPVCLSLTGDQTREEKGESEKHENNENVQRVPICLTQEEMVTSEETLPPVRPSVCNPGKGSVSAPSSVASCSGGDGRKDSEEHLSQKTKEKKALEKVGGAAHGPVPSSLPPLPVSGEPVPLSNTQPGANPGLPTLVPMDVPKDQSIGAILKAAVTPIDTRRSAGGVGIDETSPEKGEETDRRQKLNNTVSPSTAEMIGRWRERNASPTAAALPHSGQMSPVEYATGVVGGGFKPASSPATKFVTADSAPALEFQNIGMRYRPELARVVSHLSAQIWKGQKVGICGRSGSGKSSLLQCLLRLVDIEEGKILLDGTDIFDLTINELRSRIAVVPQAPFLFTGTVRDNLDPSGKRSDAEILDALECAQTLEDLATQAEREGWQGGLLDLPVSDRGKRFSRGMRQMLCVARALLRRSSVVLLDEPTASVDRDTDSRLQRAMERAFAGATTLTVAHRLSTILSSDVVMVLDKGVLVEMDSPSELLSKPDSVFASLCKTQNLGLESLGTCPAAPTALADAAAAAAAGGAPGLHPVLPLPAN</sequence>
<dbReference type="Pfam" id="PF00664">
    <property type="entry name" value="ABC_membrane"/>
    <property type="match status" value="2"/>
</dbReference>
<feature type="compositionally biased region" description="Acidic residues" evidence="9">
    <location>
        <begin position="1209"/>
        <end position="1222"/>
    </location>
</feature>
<feature type="region of interest" description="Disordered" evidence="9">
    <location>
        <begin position="858"/>
        <end position="884"/>
    </location>
</feature>
<feature type="domain" description="ABC transporter" evidence="11">
    <location>
        <begin position="616"/>
        <end position="887"/>
    </location>
</feature>
<reference evidence="13" key="1">
    <citation type="submission" date="2014-11" db="EMBL/GenBank/DDBJ databases">
        <authorList>
            <person name="Otto D Thomas"/>
            <person name="Naeem Raeece"/>
        </authorList>
    </citation>
    <scope>NUCLEOTIDE SEQUENCE</scope>
</reference>
<feature type="compositionally biased region" description="Low complexity" evidence="9">
    <location>
        <begin position="192"/>
        <end position="203"/>
    </location>
</feature>
<evidence type="ECO:0000256" key="4">
    <source>
        <dbReference type="ARBA" id="ARBA00022737"/>
    </source>
</evidence>
<evidence type="ECO:0000256" key="5">
    <source>
        <dbReference type="ARBA" id="ARBA00022741"/>
    </source>
</evidence>
<evidence type="ECO:0000259" key="12">
    <source>
        <dbReference type="PROSITE" id="PS50929"/>
    </source>
</evidence>
<dbReference type="SUPFAM" id="SSF90123">
    <property type="entry name" value="ABC transporter transmembrane region"/>
    <property type="match status" value="3"/>
</dbReference>
<feature type="region of interest" description="Disordered" evidence="9">
    <location>
        <begin position="1935"/>
        <end position="1958"/>
    </location>
</feature>
<evidence type="ECO:0008006" key="14">
    <source>
        <dbReference type="Google" id="ProtNLM"/>
    </source>
</evidence>
<feature type="compositionally biased region" description="Basic and acidic residues" evidence="9">
    <location>
        <begin position="1285"/>
        <end position="1302"/>
    </location>
</feature>
<evidence type="ECO:0000256" key="1">
    <source>
        <dbReference type="ARBA" id="ARBA00004128"/>
    </source>
</evidence>
<feature type="region of interest" description="Disordered" evidence="9">
    <location>
        <begin position="924"/>
        <end position="954"/>
    </location>
</feature>
<feature type="transmembrane region" description="Helical" evidence="10">
    <location>
        <begin position="1608"/>
        <end position="1630"/>
    </location>
</feature>
<dbReference type="PROSITE" id="PS50893">
    <property type="entry name" value="ABC_TRANSPORTER_2"/>
    <property type="match status" value="2"/>
</dbReference>
<feature type="compositionally biased region" description="Basic and acidic residues" evidence="9">
    <location>
        <begin position="1236"/>
        <end position="1274"/>
    </location>
</feature>
<evidence type="ECO:0000256" key="6">
    <source>
        <dbReference type="ARBA" id="ARBA00022840"/>
    </source>
</evidence>
<comment type="subcellular location">
    <subcellularLocation>
        <location evidence="1">Vacuole membrane</location>
        <topology evidence="1">Multi-pass membrane protein</topology>
    </subcellularLocation>
</comment>
<dbReference type="GO" id="GO:0005524">
    <property type="term" value="F:ATP binding"/>
    <property type="evidence" value="ECO:0007669"/>
    <property type="project" value="UniProtKB-KW"/>
</dbReference>
<feature type="compositionally biased region" description="Basic and acidic residues" evidence="9">
    <location>
        <begin position="1785"/>
        <end position="1799"/>
    </location>
</feature>
<name>A0A0G4HSX9_9ALVE</name>
<keyword evidence="2" id="KW-0813">Transport</keyword>
<dbReference type="InterPro" id="IPR011527">
    <property type="entry name" value="ABC1_TM_dom"/>
</dbReference>
<evidence type="ECO:0000256" key="10">
    <source>
        <dbReference type="SAM" id="Phobius"/>
    </source>
</evidence>
<feature type="region of interest" description="Disordered" evidence="9">
    <location>
        <begin position="685"/>
        <end position="704"/>
    </location>
</feature>
<gene>
    <name evidence="13" type="ORF">Cvel_1334</name>
</gene>
<evidence type="ECO:0000256" key="7">
    <source>
        <dbReference type="ARBA" id="ARBA00022989"/>
    </source>
</evidence>
<dbReference type="PANTHER" id="PTHR24223">
    <property type="entry name" value="ATP-BINDING CASSETTE SUB-FAMILY C"/>
    <property type="match status" value="1"/>
</dbReference>
<evidence type="ECO:0000256" key="8">
    <source>
        <dbReference type="ARBA" id="ARBA00023136"/>
    </source>
</evidence>
<dbReference type="SMART" id="SM00382">
    <property type="entry name" value="AAA"/>
    <property type="match status" value="2"/>
</dbReference>
<dbReference type="InterPro" id="IPR003593">
    <property type="entry name" value="AAA+_ATPase"/>
</dbReference>
<evidence type="ECO:0000256" key="2">
    <source>
        <dbReference type="ARBA" id="ARBA00022448"/>
    </source>
</evidence>
<feature type="domain" description="ABC transmembrane type-1" evidence="12">
    <location>
        <begin position="1411"/>
        <end position="1666"/>
    </location>
</feature>
<feature type="region of interest" description="Disordered" evidence="9">
    <location>
        <begin position="1040"/>
        <end position="1131"/>
    </location>
</feature>
<dbReference type="VEuPathDB" id="CryptoDB:Cvel_1334"/>
<feature type="compositionally biased region" description="Low complexity" evidence="9">
    <location>
        <begin position="994"/>
        <end position="1003"/>
    </location>
</feature>
<dbReference type="PANTHER" id="PTHR24223:SF443">
    <property type="entry name" value="MULTIDRUG-RESISTANCE LIKE PROTEIN 1, ISOFORM I"/>
    <property type="match status" value="1"/>
</dbReference>
<dbReference type="InterPro" id="IPR036640">
    <property type="entry name" value="ABC1_TM_sf"/>
</dbReference>
<keyword evidence="4" id="KW-0677">Repeat</keyword>
<keyword evidence="6" id="KW-0067">ATP-binding</keyword>
<feature type="region of interest" description="Disordered" evidence="9">
    <location>
        <begin position="1"/>
        <end position="22"/>
    </location>
</feature>